<evidence type="ECO:0000256" key="5">
    <source>
        <dbReference type="SAM" id="MobiDB-lite"/>
    </source>
</evidence>
<dbReference type="Pfam" id="PF00691">
    <property type="entry name" value="OmpA"/>
    <property type="match status" value="1"/>
</dbReference>
<dbReference type="EMBL" id="BOOU01000044">
    <property type="protein sequence ID" value="GII77984.1"/>
    <property type="molecule type" value="Genomic_DNA"/>
</dbReference>
<comment type="caution">
    <text evidence="8">The sequence shown here is derived from an EMBL/GenBank/DDBJ whole genome shotgun (WGS) entry which is preliminary data.</text>
</comment>
<dbReference type="GO" id="GO:0009279">
    <property type="term" value="C:cell outer membrane"/>
    <property type="evidence" value="ECO:0007669"/>
    <property type="project" value="UniProtKB-SubCell"/>
</dbReference>
<feature type="chain" id="PRO_5038436869" description="OmpA-like domain-containing protein" evidence="6">
    <location>
        <begin position="23"/>
        <end position="534"/>
    </location>
</feature>
<dbReference type="Proteomes" id="UP000655287">
    <property type="component" value="Unassembled WGS sequence"/>
</dbReference>
<comment type="subcellular location">
    <subcellularLocation>
        <location evidence="1">Cell outer membrane</location>
    </subcellularLocation>
</comment>
<accession>A0A919UZP8</accession>
<dbReference type="PANTHER" id="PTHR30329">
    <property type="entry name" value="STATOR ELEMENT OF FLAGELLAR MOTOR COMPLEX"/>
    <property type="match status" value="1"/>
</dbReference>
<dbReference type="PANTHER" id="PTHR30329:SF21">
    <property type="entry name" value="LIPOPROTEIN YIAD-RELATED"/>
    <property type="match status" value="1"/>
</dbReference>
<dbReference type="AlphaFoldDB" id="A0A919UZP8"/>
<dbReference type="PROSITE" id="PS51257">
    <property type="entry name" value="PROKAR_LIPOPROTEIN"/>
    <property type="match status" value="1"/>
</dbReference>
<feature type="domain" description="OmpA-like" evidence="7">
    <location>
        <begin position="246"/>
        <end position="364"/>
    </location>
</feature>
<keyword evidence="3" id="KW-0998">Cell outer membrane</keyword>
<feature type="compositionally biased region" description="Low complexity" evidence="5">
    <location>
        <begin position="48"/>
        <end position="65"/>
    </location>
</feature>
<feature type="signal peptide" evidence="6">
    <location>
        <begin position="1"/>
        <end position="22"/>
    </location>
</feature>
<evidence type="ECO:0000313" key="8">
    <source>
        <dbReference type="EMBL" id="GII77984.1"/>
    </source>
</evidence>
<evidence type="ECO:0000256" key="3">
    <source>
        <dbReference type="ARBA" id="ARBA00023237"/>
    </source>
</evidence>
<proteinExistence type="predicted"/>
<dbReference type="CDD" id="cd07185">
    <property type="entry name" value="OmpA_C-like"/>
    <property type="match status" value="1"/>
</dbReference>
<evidence type="ECO:0000259" key="7">
    <source>
        <dbReference type="PROSITE" id="PS51123"/>
    </source>
</evidence>
<evidence type="ECO:0000256" key="2">
    <source>
        <dbReference type="ARBA" id="ARBA00023136"/>
    </source>
</evidence>
<evidence type="ECO:0000313" key="9">
    <source>
        <dbReference type="Proteomes" id="UP000655287"/>
    </source>
</evidence>
<dbReference type="InterPro" id="IPR050330">
    <property type="entry name" value="Bact_OuterMem_StrucFunc"/>
</dbReference>
<reference evidence="8" key="1">
    <citation type="submission" date="2021-01" db="EMBL/GenBank/DDBJ databases">
        <title>Whole genome shotgun sequence of Sphaerisporangium rufum NBRC 109079.</title>
        <authorList>
            <person name="Komaki H."/>
            <person name="Tamura T."/>
        </authorList>
    </citation>
    <scope>NUCLEOTIDE SEQUENCE</scope>
    <source>
        <strain evidence="8">NBRC 109079</strain>
    </source>
</reference>
<gene>
    <name evidence="8" type="ORF">Sru01_29660</name>
</gene>
<dbReference type="SUPFAM" id="SSF103088">
    <property type="entry name" value="OmpA-like"/>
    <property type="match status" value="1"/>
</dbReference>
<dbReference type="InterPro" id="IPR006664">
    <property type="entry name" value="OMP_bac"/>
</dbReference>
<feature type="region of interest" description="Disordered" evidence="5">
    <location>
        <begin position="22"/>
        <end position="65"/>
    </location>
</feature>
<dbReference type="InterPro" id="IPR006665">
    <property type="entry name" value="OmpA-like"/>
</dbReference>
<keyword evidence="2 4" id="KW-0472">Membrane</keyword>
<organism evidence="8 9">
    <name type="scientific">Sphaerisporangium rufum</name>
    <dbReference type="NCBI Taxonomy" id="1381558"/>
    <lineage>
        <taxon>Bacteria</taxon>
        <taxon>Bacillati</taxon>
        <taxon>Actinomycetota</taxon>
        <taxon>Actinomycetes</taxon>
        <taxon>Streptosporangiales</taxon>
        <taxon>Streptosporangiaceae</taxon>
        <taxon>Sphaerisporangium</taxon>
    </lineage>
</organism>
<sequence length="534" mass="57042">MNKATGAMAGILAGLLSVQGCATGERPPGPSPTGSSAGAGAGKGAGAGPDSTAGTPSPASSPGVGTALGVRPLAVGERVRVELTALDRVSPRRVVARLRVRNDQDEEYVFGASLSIPWNSTRVNSNNIGGVSLVDGKNGKRYFPLGYRDLSCLCTRGWPRIKPHASVDLVAVFPAPAADVTHLDVLFPPAPPFLDIPLGSARPEPLTVDDSGNDPVDPDSARAGAPEVLSLVEQVDDAVKSRDDDGERLTVRLSTDVLFAVNKAKLTARARQALQQVAAEIDRSPGDRVTIEGHADSTGTDAINDPLSTRRARSVRAALGRLVTRSGLDYRVRGYGSHRPIADNDNAEGRRVNRRVSVIFARPRPAATPVPVPPTRSSGRTGQAGLPVIGTAPAGSAPWIIGPEYWPKRAEVRINELKRDMYGYVALTWTVRNDDERPLNVWSSSHDHSGLYAEVTTSTSAAFLADGDRRYRALRDDRIRLALGPNLHSTDRDQYLVEKGEEYTLWAMFKLPSQTARVTVHIPGFQPVAEVPVS</sequence>
<dbReference type="PRINTS" id="PR01021">
    <property type="entry name" value="OMPADOMAIN"/>
</dbReference>
<dbReference type="InterPro" id="IPR036737">
    <property type="entry name" value="OmpA-like_sf"/>
</dbReference>
<keyword evidence="6" id="KW-0732">Signal</keyword>
<evidence type="ECO:0000256" key="6">
    <source>
        <dbReference type="SAM" id="SignalP"/>
    </source>
</evidence>
<evidence type="ECO:0000256" key="1">
    <source>
        <dbReference type="ARBA" id="ARBA00004442"/>
    </source>
</evidence>
<name>A0A919UZP8_9ACTN</name>
<feature type="region of interest" description="Disordered" evidence="5">
    <location>
        <begin position="201"/>
        <end position="225"/>
    </location>
</feature>
<evidence type="ECO:0000256" key="4">
    <source>
        <dbReference type="PROSITE-ProRule" id="PRU00473"/>
    </source>
</evidence>
<keyword evidence="9" id="KW-1185">Reference proteome</keyword>
<dbReference type="Gene3D" id="3.30.1330.60">
    <property type="entry name" value="OmpA-like domain"/>
    <property type="match status" value="1"/>
</dbReference>
<dbReference type="PROSITE" id="PS51123">
    <property type="entry name" value="OMPA_2"/>
    <property type="match status" value="1"/>
</dbReference>
<feature type="compositionally biased region" description="Gly residues" evidence="5">
    <location>
        <begin position="37"/>
        <end position="47"/>
    </location>
</feature>
<protein>
    <recommendedName>
        <fullName evidence="7">OmpA-like domain-containing protein</fullName>
    </recommendedName>
</protein>